<reference evidence="1 2" key="1">
    <citation type="submission" date="2020-06" db="EMBL/GenBank/DDBJ databases">
        <authorList>
            <person name="Li R."/>
            <person name="Bekaert M."/>
        </authorList>
    </citation>
    <scope>NUCLEOTIDE SEQUENCE [LARGE SCALE GENOMIC DNA]</scope>
    <source>
        <strain evidence="2">wild</strain>
    </source>
</reference>
<dbReference type="AlphaFoldDB" id="A0A6J8E1C4"/>
<organism evidence="1 2">
    <name type="scientific">Mytilus coruscus</name>
    <name type="common">Sea mussel</name>
    <dbReference type="NCBI Taxonomy" id="42192"/>
    <lineage>
        <taxon>Eukaryota</taxon>
        <taxon>Metazoa</taxon>
        <taxon>Spiralia</taxon>
        <taxon>Lophotrochozoa</taxon>
        <taxon>Mollusca</taxon>
        <taxon>Bivalvia</taxon>
        <taxon>Autobranchia</taxon>
        <taxon>Pteriomorphia</taxon>
        <taxon>Mytilida</taxon>
        <taxon>Mytiloidea</taxon>
        <taxon>Mytilidae</taxon>
        <taxon>Mytilinae</taxon>
        <taxon>Mytilus</taxon>
    </lineage>
</organism>
<sequence>MYLRPTEILYSQDSIANTFERSTRHRNMYIGDTLDELINGSATVTSIPTISVFWRNDKWFTLDNRRLWVFRTAEELGILNSIPVYETSGINSNKFTTCNGGSSVRVRGNPGGFAWRQLSTERSMNQYENYSRTQLHNSGSSDYNIMYTVQPIRSSSNLSDYSDTEHSDEYYPRLPNYSTQISIEKTESRIKWIY</sequence>
<evidence type="ECO:0000313" key="2">
    <source>
        <dbReference type="Proteomes" id="UP000507470"/>
    </source>
</evidence>
<dbReference type="Proteomes" id="UP000507470">
    <property type="component" value="Unassembled WGS sequence"/>
</dbReference>
<accession>A0A6J8E1C4</accession>
<keyword evidence="2" id="KW-1185">Reference proteome</keyword>
<dbReference type="OrthoDB" id="6148233at2759"/>
<dbReference type="PANTHER" id="PTHR35378:SF1">
    <property type="entry name" value="C2H2-TYPE DOMAIN-CONTAINING PROTEIN"/>
    <property type="match status" value="1"/>
</dbReference>
<evidence type="ECO:0000313" key="1">
    <source>
        <dbReference type="EMBL" id="CAC5413382.1"/>
    </source>
</evidence>
<dbReference type="PANTHER" id="PTHR35378">
    <property type="entry name" value="UNNAMED PRODUCT"/>
    <property type="match status" value="1"/>
</dbReference>
<proteinExistence type="predicted"/>
<gene>
    <name evidence="1" type="ORF">MCOR_46276</name>
</gene>
<dbReference type="EMBL" id="CACVKT020008134">
    <property type="protein sequence ID" value="CAC5413382.1"/>
    <property type="molecule type" value="Genomic_DNA"/>
</dbReference>
<name>A0A6J8E1C4_MYTCO</name>
<protein>
    <submittedName>
        <fullName evidence="1">Uncharacterized protein</fullName>
    </submittedName>
</protein>